<gene>
    <name evidence="3" type="ORF">Mal15_27510</name>
</gene>
<dbReference type="Gene3D" id="3.30.1360.120">
    <property type="entry name" value="Probable tRNA modification gtpase trme, domain 1"/>
    <property type="match status" value="1"/>
</dbReference>
<evidence type="ECO:0000313" key="3">
    <source>
        <dbReference type="EMBL" id="QEF98696.1"/>
    </source>
</evidence>
<dbReference type="PANTHER" id="PTHR22602">
    <property type="entry name" value="TRANSFERASE CAF17, MITOCHONDRIAL-RELATED"/>
    <property type="match status" value="1"/>
</dbReference>
<sequence>MSTVFRLSAATVLDLAGTDAAAILNNLTTNDVKSLQVGCGCETFLTDVRGKTLAHVVAFRTVDGFRLIGAPGQADAIAAHADRYTIREDATPIDRSADNTAFVLAPDAPVTLRDETDWGESNAMCYDVDWLGDQTIVLVTETPGGIEQVLSSTGEMPGDDTEFHHARTLAGFPWFGVDLSDKNLPQEASRIKQSICFTKGCYLGQETVARLDALGQVQKQLVRWETSGAIPTAGSEVRSDDKVVGRLTSVATTGEDAAVAIGIARRSHFDPGTTAQGDGFTATVIE</sequence>
<dbReference type="Proteomes" id="UP000321353">
    <property type="component" value="Chromosome"/>
</dbReference>
<dbReference type="InterPro" id="IPR045179">
    <property type="entry name" value="YgfZ/GcvT"/>
</dbReference>
<dbReference type="EMBL" id="CP036264">
    <property type="protein sequence ID" value="QEF98696.1"/>
    <property type="molecule type" value="Genomic_DNA"/>
</dbReference>
<dbReference type="GO" id="GO:0016226">
    <property type="term" value="P:iron-sulfur cluster assembly"/>
    <property type="evidence" value="ECO:0007669"/>
    <property type="project" value="TreeGrafter"/>
</dbReference>
<dbReference type="KEGG" id="smam:Mal15_27510"/>
<dbReference type="InterPro" id="IPR027266">
    <property type="entry name" value="TrmE/GcvT-like"/>
</dbReference>
<accession>A0A5B9MEW4</accession>
<protein>
    <submittedName>
        <fullName evidence="3">Putative global regulator</fullName>
    </submittedName>
</protein>
<dbReference type="PIRSF" id="PIRSF006487">
    <property type="entry name" value="GcvT"/>
    <property type="match status" value="1"/>
</dbReference>
<dbReference type="InterPro" id="IPR017703">
    <property type="entry name" value="YgfZ/GCV_T_CS"/>
</dbReference>
<dbReference type="RefSeq" id="WP_147868201.1">
    <property type="nucleotide sequence ID" value="NZ_CP036264.1"/>
</dbReference>
<evidence type="ECO:0000256" key="1">
    <source>
        <dbReference type="ARBA" id="ARBA00022946"/>
    </source>
</evidence>
<dbReference type="PANTHER" id="PTHR22602:SF0">
    <property type="entry name" value="TRANSFERASE CAF17, MITOCHONDRIAL-RELATED"/>
    <property type="match status" value="1"/>
</dbReference>
<organism evidence="3 4">
    <name type="scientific">Stieleria maiorica</name>
    <dbReference type="NCBI Taxonomy" id="2795974"/>
    <lineage>
        <taxon>Bacteria</taxon>
        <taxon>Pseudomonadati</taxon>
        <taxon>Planctomycetota</taxon>
        <taxon>Planctomycetia</taxon>
        <taxon>Pirellulales</taxon>
        <taxon>Pirellulaceae</taxon>
        <taxon>Stieleria</taxon>
    </lineage>
</organism>
<keyword evidence="1" id="KW-0809">Transit peptide</keyword>
<dbReference type="AlphaFoldDB" id="A0A5B9MEW4"/>
<feature type="binding site" evidence="2">
    <location>
        <position position="147"/>
    </location>
    <ligand>
        <name>substrate</name>
    </ligand>
</feature>
<proteinExistence type="predicted"/>
<evidence type="ECO:0000256" key="2">
    <source>
        <dbReference type="PIRSR" id="PIRSR006487-1"/>
    </source>
</evidence>
<keyword evidence="4" id="KW-1185">Reference proteome</keyword>
<dbReference type="NCBIfam" id="TIGR03317">
    <property type="entry name" value="ygfZ_signature"/>
    <property type="match status" value="1"/>
</dbReference>
<evidence type="ECO:0000313" key="4">
    <source>
        <dbReference type="Proteomes" id="UP000321353"/>
    </source>
</evidence>
<name>A0A5B9MEW4_9BACT</name>
<reference evidence="3 4" key="1">
    <citation type="submission" date="2019-02" db="EMBL/GenBank/DDBJ databases">
        <title>Planctomycetal bacteria perform biofilm scaping via a novel small molecule.</title>
        <authorList>
            <person name="Jeske O."/>
            <person name="Boedeker C."/>
            <person name="Wiegand S."/>
            <person name="Breitling P."/>
            <person name="Kallscheuer N."/>
            <person name="Jogler M."/>
            <person name="Rohde M."/>
            <person name="Petersen J."/>
            <person name="Medema M.H."/>
            <person name="Surup F."/>
            <person name="Jogler C."/>
        </authorList>
    </citation>
    <scope>NUCLEOTIDE SEQUENCE [LARGE SCALE GENOMIC DNA]</scope>
    <source>
        <strain evidence="3 4">Mal15</strain>
    </source>
</reference>
<dbReference type="SUPFAM" id="SSF103025">
    <property type="entry name" value="Folate-binding domain"/>
    <property type="match status" value="1"/>
</dbReference>